<name>A0A9X1YD73_9PROT</name>
<evidence type="ECO:0000313" key="3">
    <source>
        <dbReference type="Proteomes" id="UP001139516"/>
    </source>
</evidence>
<dbReference type="RefSeq" id="WP_248668973.1">
    <property type="nucleotide sequence ID" value="NZ_JALPRX010000098.1"/>
</dbReference>
<proteinExistence type="predicted"/>
<evidence type="ECO:0000256" key="1">
    <source>
        <dbReference type="SAM" id="Coils"/>
    </source>
</evidence>
<evidence type="ECO:0008006" key="4">
    <source>
        <dbReference type="Google" id="ProtNLM"/>
    </source>
</evidence>
<evidence type="ECO:0000313" key="2">
    <source>
        <dbReference type="EMBL" id="MCK8786860.1"/>
    </source>
</evidence>
<keyword evidence="3" id="KW-1185">Reference proteome</keyword>
<dbReference type="AlphaFoldDB" id="A0A9X1YD73"/>
<keyword evidence="1" id="KW-0175">Coiled coil</keyword>
<accession>A0A9X1YD73</accession>
<protein>
    <recommendedName>
        <fullName evidence="4">Magnesium transporter MgtE intracellular domain-containing protein</fullName>
    </recommendedName>
</protein>
<reference evidence="2" key="1">
    <citation type="submission" date="2022-04" db="EMBL/GenBank/DDBJ databases">
        <title>Roseomonas acroporae sp. nov., isolated from coral Acropora digitifera.</title>
        <authorList>
            <person name="Sun H."/>
        </authorList>
    </citation>
    <scope>NUCLEOTIDE SEQUENCE</scope>
    <source>
        <strain evidence="2">NAR14</strain>
    </source>
</reference>
<gene>
    <name evidence="2" type="ORF">M0638_21025</name>
</gene>
<dbReference type="EMBL" id="JALPRX010000098">
    <property type="protein sequence ID" value="MCK8786860.1"/>
    <property type="molecule type" value="Genomic_DNA"/>
</dbReference>
<sequence>MSGRAIRWRLRRPRLLPIAMAAMAVVLALKAEGLTRRGLGVAEAAVADAAGRSAAEAGAAARPVANPPGGANMPPPVARLPAIGSAVPSGNLIQPDAPTPLADPAVAAERAVLEGLRARRAELEARDRRMSEREVVLQAAERRLAARVDEMATLQRRLEALERTRTEREEAGWRSMVKLYEGMRPRDAAAVFDELDMPLLVEVVDRMREAKAAPVLGAMRPERVRQLTAELARHRARALPSP</sequence>
<organism evidence="2 3">
    <name type="scientific">Roseomonas acroporae</name>
    <dbReference type="NCBI Taxonomy" id="2937791"/>
    <lineage>
        <taxon>Bacteria</taxon>
        <taxon>Pseudomonadati</taxon>
        <taxon>Pseudomonadota</taxon>
        <taxon>Alphaproteobacteria</taxon>
        <taxon>Acetobacterales</taxon>
        <taxon>Roseomonadaceae</taxon>
        <taxon>Roseomonas</taxon>
    </lineage>
</organism>
<dbReference type="SUPFAM" id="SSF158791">
    <property type="entry name" value="MgtE N-terminal domain-like"/>
    <property type="match status" value="1"/>
</dbReference>
<dbReference type="Proteomes" id="UP001139516">
    <property type="component" value="Unassembled WGS sequence"/>
</dbReference>
<feature type="coiled-coil region" evidence="1">
    <location>
        <begin position="106"/>
        <end position="171"/>
    </location>
</feature>
<comment type="caution">
    <text evidence="2">The sequence shown here is derived from an EMBL/GenBank/DDBJ whole genome shotgun (WGS) entry which is preliminary data.</text>
</comment>